<dbReference type="CDD" id="cd03216">
    <property type="entry name" value="ABC_Carb_Monos_I"/>
    <property type="match status" value="1"/>
</dbReference>
<evidence type="ECO:0000256" key="5">
    <source>
        <dbReference type="ARBA" id="ARBA00022741"/>
    </source>
</evidence>
<dbReference type="Proteomes" id="UP000184476">
    <property type="component" value="Unassembled WGS sequence"/>
</dbReference>
<evidence type="ECO:0000256" key="3">
    <source>
        <dbReference type="ARBA" id="ARBA00022475"/>
    </source>
</evidence>
<dbReference type="RefSeq" id="WP_073150809.1">
    <property type="nucleotide sequence ID" value="NZ_FQVL01000001.1"/>
</dbReference>
<organism evidence="10 11">
    <name type="scientific">Seinonella peptonophila</name>
    <dbReference type="NCBI Taxonomy" id="112248"/>
    <lineage>
        <taxon>Bacteria</taxon>
        <taxon>Bacillati</taxon>
        <taxon>Bacillota</taxon>
        <taxon>Bacilli</taxon>
        <taxon>Bacillales</taxon>
        <taxon>Thermoactinomycetaceae</taxon>
        <taxon>Seinonella</taxon>
    </lineage>
</organism>
<dbReference type="CDD" id="cd03215">
    <property type="entry name" value="ABC_Carb_Monos_II"/>
    <property type="match status" value="1"/>
</dbReference>
<dbReference type="AlphaFoldDB" id="A0A1M4T3J0"/>
<evidence type="ECO:0000256" key="1">
    <source>
        <dbReference type="ARBA" id="ARBA00004202"/>
    </source>
</evidence>
<keyword evidence="3" id="KW-1003">Cell membrane</keyword>
<dbReference type="InterPro" id="IPR027417">
    <property type="entry name" value="P-loop_NTPase"/>
</dbReference>
<dbReference type="PANTHER" id="PTHR43790">
    <property type="entry name" value="CARBOHYDRATE TRANSPORT ATP-BINDING PROTEIN MG119-RELATED"/>
    <property type="match status" value="1"/>
</dbReference>
<dbReference type="STRING" id="112248.SAMN05444392_101291"/>
<dbReference type="InterPro" id="IPR003593">
    <property type="entry name" value="AAA+_ATPase"/>
</dbReference>
<reference evidence="10 11" key="1">
    <citation type="submission" date="2016-11" db="EMBL/GenBank/DDBJ databases">
        <authorList>
            <person name="Jaros S."/>
            <person name="Januszkiewicz K."/>
            <person name="Wedrychowicz H."/>
        </authorList>
    </citation>
    <scope>NUCLEOTIDE SEQUENCE [LARGE SCALE GENOMIC DNA]</scope>
    <source>
        <strain evidence="10 11">DSM 44666</strain>
    </source>
</reference>
<keyword evidence="2" id="KW-0813">Transport</keyword>
<proteinExistence type="predicted"/>
<evidence type="ECO:0000313" key="11">
    <source>
        <dbReference type="Proteomes" id="UP000184476"/>
    </source>
</evidence>
<dbReference type="EMBL" id="FQVL01000001">
    <property type="protein sequence ID" value="SHE39011.1"/>
    <property type="molecule type" value="Genomic_DNA"/>
</dbReference>
<accession>A0A1M4T3J0</accession>
<dbReference type="Pfam" id="PF00005">
    <property type="entry name" value="ABC_tran"/>
    <property type="match status" value="2"/>
</dbReference>
<sequence>MNNPLLKIDNISKGFPGVQALQKISFDVNKGEIHAILGENGAGKSTLMNILSGVYPPDKGSLVFNGSEVKLKEPRHAQELGITMIHQELSLATNMSVMENIFVGRLVKNRFGFIQFTKLEQMAKEALESVGISHISPKQLVGDLNMSHMQLVEIAKALSLKAQLIIMDEPTASLTHTETKLLLEIIRKLKKQGVSILYISHRMEEIFAVSDRITVLRDGKYIGTLATNHTSVQEVVSLMVGRKLSQTFQRQPRKVVQQELPLMQVKNLTTNKVKNVDFSLYVGEMIAITGLVGAGRTEVVEALFGVSPATGTIELNGQEVNITEPKKAIKAGFGLVPEGRKIQGIYQDLSVKENMTIAHLPQLTSKMFIKQRTEEKQTQKFIQKLNIKTVDMERPIKFLSGGNQQKAILARWLLNQPKVLFLDEPTHGVDVGAKMEIYQIIDDLAKSGVGIILISSELPEVLLLADRILVMHEGEIKGELTRKEATQEKIMALATNQVSNIGT</sequence>
<keyword evidence="5" id="KW-0547">Nucleotide-binding</keyword>
<evidence type="ECO:0000313" key="10">
    <source>
        <dbReference type="EMBL" id="SHE39011.1"/>
    </source>
</evidence>
<dbReference type="GO" id="GO:0005886">
    <property type="term" value="C:plasma membrane"/>
    <property type="evidence" value="ECO:0007669"/>
    <property type="project" value="UniProtKB-SubCell"/>
</dbReference>
<dbReference type="InterPro" id="IPR003439">
    <property type="entry name" value="ABC_transporter-like_ATP-bd"/>
</dbReference>
<dbReference type="InterPro" id="IPR050107">
    <property type="entry name" value="ABC_carbohydrate_import_ATPase"/>
</dbReference>
<feature type="domain" description="ABC transporter" evidence="9">
    <location>
        <begin position="6"/>
        <end position="243"/>
    </location>
</feature>
<keyword evidence="8" id="KW-0472">Membrane</keyword>
<dbReference type="OrthoDB" id="9771863at2"/>
<evidence type="ECO:0000256" key="2">
    <source>
        <dbReference type="ARBA" id="ARBA00022448"/>
    </source>
</evidence>
<name>A0A1M4T3J0_9BACL</name>
<keyword evidence="4" id="KW-0677">Repeat</keyword>
<dbReference type="PANTHER" id="PTHR43790:SF9">
    <property type="entry name" value="GALACTOFURANOSE TRANSPORTER ATP-BINDING PROTEIN YTFR"/>
    <property type="match status" value="1"/>
</dbReference>
<keyword evidence="6 10" id="KW-0067">ATP-binding</keyword>
<dbReference type="InterPro" id="IPR017871">
    <property type="entry name" value="ABC_transporter-like_CS"/>
</dbReference>
<feature type="domain" description="ABC transporter" evidence="9">
    <location>
        <begin position="255"/>
        <end position="498"/>
    </location>
</feature>
<keyword evidence="7" id="KW-1278">Translocase</keyword>
<evidence type="ECO:0000259" key="9">
    <source>
        <dbReference type="PROSITE" id="PS50893"/>
    </source>
</evidence>
<dbReference type="FunFam" id="3.40.50.300:FF:000127">
    <property type="entry name" value="Ribose import ATP-binding protein RbsA"/>
    <property type="match status" value="1"/>
</dbReference>
<dbReference type="PROSITE" id="PS00211">
    <property type="entry name" value="ABC_TRANSPORTER_1"/>
    <property type="match status" value="1"/>
</dbReference>
<dbReference type="GO" id="GO:0016887">
    <property type="term" value="F:ATP hydrolysis activity"/>
    <property type="evidence" value="ECO:0007669"/>
    <property type="project" value="InterPro"/>
</dbReference>
<keyword evidence="11" id="KW-1185">Reference proteome</keyword>
<evidence type="ECO:0000256" key="8">
    <source>
        <dbReference type="ARBA" id="ARBA00023136"/>
    </source>
</evidence>
<gene>
    <name evidence="10" type="ORF">SAMN05444392_101291</name>
</gene>
<evidence type="ECO:0000256" key="4">
    <source>
        <dbReference type="ARBA" id="ARBA00022737"/>
    </source>
</evidence>
<dbReference type="Gene3D" id="3.40.50.300">
    <property type="entry name" value="P-loop containing nucleotide triphosphate hydrolases"/>
    <property type="match status" value="2"/>
</dbReference>
<protein>
    <submittedName>
        <fullName evidence="10">Monosaccharide ABC transporter ATP-binding protein, CUT2 family</fullName>
    </submittedName>
</protein>
<evidence type="ECO:0000256" key="6">
    <source>
        <dbReference type="ARBA" id="ARBA00022840"/>
    </source>
</evidence>
<evidence type="ECO:0000256" key="7">
    <source>
        <dbReference type="ARBA" id="ARBA00022967"/>
    </source>
</evidence>
<dbReference type="PROSITE" id="PS50893">
    <property type="entry name" value="ABC_TRANSPORTER_2"/>
    <property type="match status" value="2"/>
</dbReference>
<dbReference type="GO" id="GO:0005524">
    <property type="term" value="F:ATP binding"/>
    <property type="evidence" value="ECO:0007669"/>
    <property type="project" value="UniProtKB-KW"/>
</dbReference>
<dbReference type="SMART" id="SM00382">
    <property type="entry name" value="AAA"/>
    <property type="match status" value="2"/>
</dbReference>
<dbReference type="SUPFAM" id="SSF52540">
    <property type="entry name" value="P-loop containing nucleoside triphosphate hydrolases"/>
    <property type="match status" value="2"/>
</dbReference>
<comment type="subcellular location">
    <subcellularLocation>
        <location evidence="1">Cell membrane</location>
        <topology evidence="1">Peripheral membrane protein</topology>
    </subcellularLocation>
</comment>